<name>A0A804KGJ3_MUSAM</name>
<gene>
    <name evidence="1" type="ORF">GSMUA_224550.1</name>
</gene>
<proteinExistence type="predicted"/>
<dbReference type="AlphaFoldDB" id="A0A804KGJ3"/>
<evidence type="ECO:0000313" key="1">
    <source>
        <dbReference type="EMBL" id="CAG1834350.1"/>
    </source>
</evidence>
<reference evidence="2" key="2">
    <citation type="submission" date="2021-05" db="UniProtKB">
        <authorList>
            <consortium name="EnsemblPlants"/>
        </authorList>
    </citation>
    <scope>IDENTIFICATION</scope>
    <source>
        <strain evidence="2">subsp. malaccensis</strain>
    </source>
</reference>
<keyword evidence="3" id="KW-1185">Reference proteome</keyword>
<evidence type="ECO:0000313" key="2">
    <source>
        <dbReference type="EnsemblPlants" id="Ma09_p06190.1"/>
    </source>
</evidence>
<dbReference type="EnsemblPlants" id="Ma09_t06190.1">
    <property type="protein sequence ID" value="Ma09_p06190.1"/>
    <property type="gene ID" value="Ma09_g06190"/>
</dbReference>
<dbReference type="Gramene" id="Ma09_t06190.1">
    <property type="protein sequence ID" value="Ma09_p06190.1"/>
    <property type="gene ID" value="Ma09_g06190"/>
</dbReference>
<sequence>MVSESLTKVHDAFKVTGDFGEVLDQSSTFMVKSLLSVETIFNGTNVLLVPLFYPVYLADTGITAKGSAPCRCQLL</sequence>
<organism evidence="2 3">
    <name type="scientific">Musa acuminata subsp. malaccensis</name>
    <name type="common">Wild banana</name>
    <name type="synonym">Musa malaccensis</name>
    <dbReference type="NCBI Taxonomy" id="214687"/>
    <lineage>
        <taxon>Eukaryota</taxon>
        <taxon>Viridiplantae</taxon>
        <taxon>Streptophyta</taxon>
        <taxon>Embryophyta</taxon>
        <taxon>Tracheophyta</taxon>
        <taxon>Spermatophyta</taxon>
        <taxon>Magnoliopsida</taxon>
        <taxon>Liliopsida</taxon>
        <taxon>Zingiberales</taxon>
        <taxon>Musaceae</taxon>
        <taxon>Musa</taxon>
    </lineage>
</organism>
<dbReference type="InParanoid" id="A0A804KGJ3"/>
<dbReference type="Proteomes" id="UP000012960">
    <property type="component" value="Unplaced"/>
</dbReference>
<reference evidence="1" key="1">
    <citation type="submission" date="2021-03" db="EMBL/GenBank/DDBJ databases">
        <authorList>
            <consortium name="Genoscope - CEA"/>
            <person name="William W."/>
        </authorList>
    </citation>
    <scope>NUCLEOTIDE SEQUENCE</scope>
    <source>
        <strain evidence="1">Doubled-haploid Pahang</strain>
    </source>
</reference>
<dbReference type="EMBL" id="HG996474">
    <property type="protein sequence ID" value="CAG1834350.1"/>
    <property type="molecule type" value="Genomic_DNA"/>
</dbReference>
<evidence type="ECO:0000313" key="3">
    <source>
        <dbReference type="Proteomes" id="UP000012960"/>
    </source>
</evidence>
<protein>
    <submittedName>
        <fullName evidence="1">(wild Malaysian banana) hypothetical protein</fullName>
    </submittedName>
</protein>
<accession>A0A804KGJ3</accession>